<dbReference type="InterPro" id="IPR004344">
    <property type="entry name" value="TTL/TTLL_fam"/>
</dbReference>
<gene>
    <name evidence="1" type="ORF">PHATRDRAFT_37751</name>
</gene>
<reference evidence="1 2" key="1">
    <citation type="journal article" date="2008" name="Nature">
        <title>The Phaeodactylum genome reveals the evolutionary history of diatom genomes.</title>
        <authorList>
            <person name="Bowler C."/>
            <person name="Allen A.E."/>
            <person name="Badger J.H."/>
            <person name="Grimwood J."/>
            <person name="Jabbari K."/>
            <person name="Kuo A."/>
            <person name="Maheswari U."/>
            <person name="Martens C."/>
            <person name="Maumus F."/>
            <person name="Otillar R.P."/>
            <person name="Rayko E."/>
            <person name="Salamov A."/>
            <person name="Vandepoele K."/>
            <person name="Beszteri B."/>
            <person name="Gruber A."/>
            <person name="Heijde M."/>
            <person name="Katinka M."/>
            <person name="Mock T."/>
            <person name="Valentin K."/>
            <person name="Verret F."/>
            <person name="Berges J.A."/>
            <person name="Brownlee C."/>
            <person name="Cadoret J.P."/>
            <person name="Chiovitti A."/>
            <person name="Choi C.J."/>
            <person name="Coesel S."/>
            <person name="De Martino A."/>
            <person name="Detter J.C."/>
            <person name="Durkin C."/>
            <person name="Falciatore A."/>
            <person name="Fournet J."/>
            <person name="Haruta M."/>
            <person name="Huysman M.J."/>
            <person name="Jenkins B.D."/>
            <person name="Jiroutova K."/>
            <person name="Jorgensen R.E."/>
            <person name="Joubert Y."/>
            <person name="Kaplan A."/>
            <person name="Kroger N."/>
            <person name="Kroth P.G."/>
            <person name="La Roche J."/>
            <person name="Lindquist E."/>
            <person name="Lommer M."/>
            <person name="Martin-Jezequel V."/>
            <person name="Lopez P.J."/>
            <person name="Lucas S."/>
            <person name="Mangogna M."/>
            <person name="McGinnis K."/>
            <person name="Medlin L.K."/>
            <person name="Montsant A."/>
            <person name="Oudot-Le Secq M.P."/>
            <person name="Napoli C."/>
            <person name="Obornik M."/>
            <person name="Parker M.S."/>
            <person name="Petit J.L."/>
            <person name="Porcel B.M."/>
            <person name="Poulsen N."/>
            <person name="Robison M."/>
            <person name="Rychlewski L."/>
            <person name="Rynearson T.A."/>
            <person name="Schmutz J."/>
            <person name="Shapiro H."/>
            <person name="Siaut M."/>
            <person name="Stanley M."/>
            <person name="Sussman M.R."/>
            <person name="Taylor A.R."/>
            <person name="Vardi A."/>
            <person name="von Dassow P."/>
            <person name="Vyverman W."/>
            <person name="Willis A."/>
            <person name="Wyrwicz L.S."/>
            <person name="Rokhsar D.S."/>
            <person name="Weissenbach J."/>
            <person name="Armbrust E.V."/>
            <person name="Green B.R."/>
            <person name="Van de Peer Y."/>
            <person name="Grigoriev I.V."/>
        </authorList>
    </citation>
    <scope>NUCLEOTIDE SEQUENCE [LARGE SCALE GENOMIC DNA]</scope>
    <source>
        <strain evidence="1 2">CCAP 1055/1</strain>
    </source>
</reference>
<dbReference type="PaxDb" id="2850-Phatr37751"/>
<name>B7G3N2_PHATC</name>
<keyword evidence="2" id="KW-1185">Reference proteome</keyword>
<reference evidence="2" key="2">
    <citation type="submission" date="2008-08" db="EMBL/GenBank/DDBJ databases">
        <authorList>
            <consortium name="Diatom Consortium"/>
            <person name="Grigoriev I."/>
            <person name="Grimwood J."/>
            <person name="Kuo A."/>
            <person name="Otillar R.P."/>
            <person name="Salamov A."/>
            <person name="Detter J.C."/>
            <person name="Lindquist E."/>
            <person name="Shapiro H."/>
            <person name="Lucas S."/>
            <person name="Glavina del Rio T."/>
            <person name="Pitluck S."/>
            <person name="Rokhsar D."/>
            <person name="Bowler C."/>
        </authorList>
    </citation>
    <scope>GENOME REANNOTATION</scope>
    <source>
        <strain evidence="2">CCAP 1055/1</strain>
    </source>
</reference>
<dbReference type="Gene3D" id="3.30.470.20">
    <property type="entry name" value="ATP-grasp fold, B domain"/>
    <property type="match status" value="1"/>
</dbReference>
<dbReference type="EMBL" id="CM000615">
    <property type="protein sequence ID" value="EEC47034.1"/>
    <property type="molecule type" value="Genomic_DNA"/>
</dbReference>
<dbReference type="InParanoid" id="B7G3N2"/>
<proteinExistence type="predicted"/>
<protein>
    <submittedName>
        <fullName evidence="1">Uncharacterized protein</fullName>
    </submittedName>
</protein>
<accession>B7G3N2</accession>
<sequence>MSCFFVLILPPNIWKRLLAKNFINVENDVQLAAFVGAYHMIIEPGENPTRNLKPARRTPSKGYLVTTGSAQVLRPIDAGGESRVVQRYLKNPVTDDGRKIDCRCIVLFTEATPGQPRLYIHNRVYFRITQKSHSISTPRDCVNPESVLSAIHLLDSEARSRDDDIQILPVDPKPVAKLVQNDNAFY</sequence>
<dbReference type="STRING" id="556484.B7G3N2"/>
<evidence type="ECO:0000313" key="1">
    <source>
        <dbReference type="EMBL" id="EEC47034.1"/>
    </source>
</evidence>
<dbReference type="HOGENOM" id="CLU_1457178_0_0_1"/>
<evidence type="ECO:0000313" key="2">
    <source>
        <dbReference type="Proteomes" id="UP000000759"/>
    </source>
</evidence>
<dbReference type="Proteomes" id="UP000000759">
    <property type="component" value="Chromosome 13"/>
</dbReference>
<dbReference type="GeneID" id="7202291"/>
<dbReference type="KEGG" id="pti:PHATRDRAFT_37751"/>
<dbReference type="RefSeq" id="XP_002181820.1">
    <property type="nucleotide sequence ID" value="XM_002181784.1"/>
</dbReference>
<dbReference type="PROSITE" id="PS51221">
    <property type="entry name" value="TTL"/>
    <property type="match status" value="1"/>
</dbReference>
<dbReference type="OrthoDB" id="202825at2759"/>
<dbReference type="AlphaFoldDB" id="B7G3N2"/>
<dbReference type="Pfam" id="PF03133">
    <property type="entry name" value="TTL"/>
    <property type="match status" value="1"/>
</dbReference>
<organism evidence="1 2">
    <name type="scientific">Phaeodactylum tricornutum (strain CCAP 1055/1)</name>
    <dbReference type="NCBI Taxonomy" id="556484"/>
    <lineage>
        <taxon>Eukaryota</taxon>
        <taxon>Sar</taxon>
        <taxon>Stramenopiles</taxon>
        <taxon>Ochrophyta</taxon>
        <taxon>Bacillariophyta</taxon>
        <taxon>Bacillariophyceae</taxon>
        <taxon>Bacillariophycidae</taxon>
        <taxon>Naviculales</taxon>
        <taxon>Phaeodactylaceae</taxon>
        <taxon>Phaeodactylum</taxon>
    </lineage>
</organism>